<dbReference type="PANTHER" id="PTHR35910">
    <property type="entry name" value="2EXR DOMAIN-CONTAINING PROTEIN"/>
    <property type="match status" value="1"/>
</dbReference>
<dbReference type="InterPro" id="IPR045518">
    <property type="entry name" value="2EXR"/>
</dbReference>
<evidence type="ECO:0000256" key="1">
    <source>
        <dbReference type="SAM" id="MobiDB-lite"/>
    </source>
</evidence>
<evidence type="ECO:0000313" key="3">
    <source>
        <dbReference type="EMBL" id="CZR52588.1"/>
    </source>
</evidence>
<gene>
    <name evidence="3" type="ORF">PAC_02465</name>
</gene>
<evidence type="ECO:0000259" key="2">
    <source>
        <dbReference type="Pfam" id="PF20150"/>
    </source>
</evidence>
<dbReference type="PANTHER" id="PTHR35910:SF6">
    <property type="entry name" value="2EXR DOMAIN-CONTAINING PROTEIN"/>
    <property type="match status" value="1"/>
</dbReference>
<evidence type="ECO:0000313" key="4">
    <source>
        <dbReference type="Proteomes" id="UP000184330"/>
    </source>
</evidence>
<name>A0A1L7WIM4_9HELO</name>
<dbReference type="OrthoDB" id="3513892at2759"/>
<sequence>MRLGVNMSLRSPRLSPRFFRETRREMAELIEHANTPDGSPYNPAWDITPTKTSHPWLFEDDEVSVDQDASLPTSANMSSDVASSAPYTDAVTDVSVDPYTALLTPANPGSYVASPIPYSDPSDNIAAATNQSSGLPIPANASSEVTFPTTNTDPFSHLTVDQPTSLPIAPAYWVVVNERTGVPYTGPYACVVNGHSGFPAPQHLPASQHLPAPQYLPAPSFYSKNQQYNAQATYTSLSQTNSLPPPIWGAAPANQSYKAFATAPLALSHSPFAAPAFAAPAIQPPRPTPAATVSNPRKDQSPADLPQLSPPSPVTSVSNSQEELFPADFPQPPFSLNFIISHIQPKPLVEFMLFPKLPDEVRLRIWGFAAPPPAVVVQRKSTVTGRMRAYYYYRLSGVPALLHACKESRTEYLEADHTQALPITKPQRGDLERKRREHPVYKLFFRNAKNGKGAGGAYVSTDIDSFWPIKKALNRLGVNDDATGANTLYRGISEWEIADTLKHLYDIMTKNDLLNIVDSIPGLEKLTILVDEKGLLNCKHAQVPVPYRPEVDGNLVHTGMAPSRISYVITSKKVLQEVDKLKVDYPEKKLPVVKMRFERQFIETEGLDIPEVRDPMTGELAEEDGRRRR</sequence>
<dbReference type="AlphaFoldDB" id="A0A1L7WIM4"/>
<dbReference type="EMBL" id="FJOG01000003">
    <property type="protein sequence ID" value="CZR52588.1"/>
    <property type="molecule type" value="Genomic_DNA"/>
</dbReference>
<protein>
    <recommendedName>
        <fullName evidence="2">2EXR domain-containing protein</fullName>
    </recommendedName>
</protein>
<accession>A0A1L7WIM4</accession>
<feature type="domain" description="2EXR" evidence="2">
    <location>
        <begin position="351"/>
        <end position="420"/>
    </location>
</feature>
<proteinExistence type="predicted"/>
<feature type="region of interest" description="Disordered" evidence="1">
    <location>
        <begin position="279"/>
        <end position="322"/>
    </location>
</feature>
<keyword evidence="4" id="KW-1185">Reference proteome</keyword>
<dbReference type="Proteomes" id="UP000184330">
    <property type="component" value="Unassembled WGS sequence"/>
</dbReference>
<reference evidence="3 4" key="1">
    <citation type="submission" date="2016-03" db="EMBL/GenBank/DDBJ databases">
        <authorList>
            <person name="Ploux O."/>
        </authorList>
    </citation>
    <scope>NUCLEOTIDE SEQUENCE [LARGE SCALE GENOMIC DNA]</scope>
    <source>
        <strain evidence="3 4">UAMH 11012</strain>
    </source>
</reference>
<dbReference type="Pfam" id="PF20150">
    <property type="entry name" value="2EXR"/>
    <property type="match status" value="1"/>
</dbReference>
<organism evidence="3 4">
    <name type="scientific">Phialocephala subalpina</name>
    <dbReference type="NCBI Taxonomy" id="576137"/>
    <lineage>
        <taxon>Eukaryota</taxon>
        <taxon>Fungi</taxon>
        <taxon>Dikarya</taxon>
        <taxon>Ascomycota</taxon>
        <taxon>Pezizomycotina</taxon>
        <taxon>Leotiomycetes</taxon>
        <taxon>Helotiales</taxon>
        <taxon>Mollisiaceae</taxon>
        <taxon>Phialocephala</taxon>
        <taxon>Phialocephala fortinii species complex</taxon>
    </lineage>
</organism>